<dbReference type="OrthoDB" id="953239at2"/>
<dbReference type="AlphaFoldDB" id="A0A2S7WFZ4"/>
<organism evidence="1 2">
    <name type="scientific">Polaribacter gangjinensis</name>
    <dbReference type="NCBI Taxonomy" id="574710"/>
    <lineage>
        <taxon>Bacteria</taxon>
        <taxon>Pseudomonadati</taxon>
        <taxon>Bacteroidota</taxon>
        <taxon>Flavobacteriia</taxon>
        <taxon>Flavobacteriales</taxon>
        <taxon>Flavobacteriaceae</taxon>
    </lineage>
</organism>
<protein>
    <recommendedName>
        <fullName evidence="3">Phenylalanyl-tRNA synthetase subunit alpha</fullName>
    </recommendedName>
</protein>
<keyword evidence="2" id="KW-1185">Reference proteome</keyword>
<dbReference type="RefSeq" id="WP_105047351.1">
    <property type="nucleotide sequence ID" value="NZ_CP150662.1"/>
</dbReference>
<comment type="caution">
    <text evidence="1">The sequence shown here is derived from an EMBL/GenBank/DDBJ whole genome shotgun (WGS) entry which is preliminary data.</text>
</comment>
<reference evidence="1 2" key="1">
    <citation type="submission" date="2016-12" db="EMBL/GenBank/DDBJ databases">
        <title>Trade-off between light-utilization and light-protection in marine flavobacteria.</title>
        <authorList>
            <person name="Kumagai Y."/>
            <person name="Yoshizawa S."/>
            <person name="Kogure K."/>
            <person name="Iwasaki W."/>
        </authorList>
    </citation>
    <scope>NUCLEOTIDE SEQUENCE [LARGE SCALE GENOMIC DNA]</scope>
    <source>
        <strain evidence="1 2">KCTC 22729</strain>
    </source>
</reference>
<gene>
    <name evidence="1" type="ORF">BTO13_09745</name>
</gene>
<evidence type="ECO:0000313" key="2">
    <source>
        <dbReference type="Proteomes" id="UP000237608"/>
    </source>
</evidence>
<accession>A0A2S7WFZ4</accession>
<dbReference type="EMBL" id="MSCL01000001">
    <property type="protein sequence ID" value="PQJ76221.1"/>
    <property type="molecule type" value="Genomic_DNA"/>
</dbReference>
<evidence type="ECO:0008006" key="3">
    <source>
        <dbReference type="Google" id="ProtNLM"/>
    </source>
</evidence>
<sequence>MKKDIVIPEVTNVEIAVVFEYNDIYKTDDWNVYIINKKSVDLELVVIVSQGFSPEISGLKTTSLFRKKIDILPANSFAKIELIQPELFQLNNRFQVSFFEGNTLFEKTFLFKENTIKEGALRMIPQLKKRGILAN</sequence>
<evidence type="ECO:0000313" key="1">
    <source>
        <dbReference type="EMBL" id="PQJ76221.1"/>
    </source>
</evidence>
<dbReference type="Proteomes" id="UP000237608">
    <property type="component" value="Unassembled WGS sequence"/>
</dbReference>
<name>A0A2S7WFZ4_9FLAO</name>
<proteinExistence type="predicted"/>